<feature type="chain" id="PRO_5046930290" description="Imelysin-like domain-containing protein" evidence="1">
    <location>
        <begin position="21"/>
        <end position="236"/>
    </location>
</feature>
<dbReference type="EMBL" id="CP019437">
    <property type="protein sequence ID" value="AQS49471.1"/>
    <property type="molecule type" value="Genomic_DNA"/>
</dbReference>
<keyword evidence="3" id="KW-1185">Reference proteome</keyword>
<evidence type="ECO:0000313" key="3">
    <source>
        <dbReference type="Proteomes" id="UP000185622"/>
    </source>
</evidence>
<protein>
    <recommendedName>
        <fullName evidence="4">Imelysin-like domain-containing protein</fullName>
    </recommendedName>
</protein>
<evidence type="ECO:0000313" key="2">
    <source>
        <dbReference type="EMBL" id="AQS49471.1"/>
    </source>
</evidence>
<accession>A0ABN4XIN5</accession>
<dbReference type="RefSeq" id="WP_075773832.1">
    <property type="nucleotide sequence ID" value="NZ_CP019437.1"/>
</dbReference>
<keyword evidence="1" id="KW-0732">Signal</keyword>
<gene>
    <name evidence="2" type="ORF">BMG03_17990</name>
</gene>
<reference evidence="2 3" key="1">
    <citation type="submission" date="2017-01" db="EMBL/GenBank/DDBJ databases">
        <title>The complete genome sequence of a sulfur-oxidizing marine bacterium Thioclava sp. 25B10_4T.</title>
        <authorList>
            <person name="Liu Y."/>
            <person name="Lai Q."/>
            <person name="Shao Z."/>
        </authorList>
    </citation>
    <scope>NUCLEOTIDE SEQUENCE [LARGE SCALE GENOMIC DNA]</scope>
    <source>
        <strain evidence="2 3">25B10_4</strain>
    </source>
</reference>
<feature type="signal peptide" evidence="1">
    <location>
        <begin position="1"/>
        <end position="20"/>
    </location>
</feature>
<name>A0ABN4XIN5_9RHOB</name>
<evidence type="ECO:0000256" key="1">
    <source>
        <dbReference type="SAM" id="SignalP"/>
    </source>
</evidence>
<organism evidence="2 3">
    <name type="scientific">Thioclava nitratireducens</name>
    <dbReference type="NCBI Taxonomy" id="1915078"/>
    <lineage>
        <taxon>Bacteria</taxon>
        <taxon>Pseudomonadati</taxon>
        <taxon>Pseudomonadota</taxon>
        <taxon>Alphaproteobacteria</taxon>
        <taxon>Rhodobacterales</taxon>
        <taxon>Paracoccaceae</taxon>
        <taxon>Thioclava</taxon>
    </lineage>
</organism>
<sequence length="236" mass="25516">MIRFVTPFALSALIALPAFAGAYQDAEAQLRKAYGAYRAALFLSNQGKQAETKAALDRFVGEWQTLSNEWTASPPPQYADDAVLGATFDKVSELAAKAEEEVAAGNLPEAHETLEGVRESIGDLHLRNGVVGFSDRMNAYHAEMEKVLARDYVGMGGEGARQLIADASLLSYLAAQVVKHPAPEADADMSYQKLVDGFAVSVAFFYDAAMAGDMERAMEMRNALKASYAQLFAKFG</sequence>
<proteinExistence type="predicted"/>
<evidence type="ECO:0008006" key="4">
    <source>
        <dbReference type="Google" id="ProtNLM"/>
    </source>
</evidence>
<dbReference type="Proteomes" id="UP000185622">
    <property type="component" value="Chromosome"/>
</dbReference>